<dbReference type="PANTHER" id="PTHR30616">
    <property type="entry name" value="UNCHARACTERIZED PROTEIN YFIH"/>
    <property type="match status" value="1"/>
</dbReference>
<dbReference type="InterPro" id="IPR003730">
    <property type="entry name" value="Cu_polyphenol_OxRdtase"/>
</dbReference>
<reference evidence="11 12" key="1">
    <citation type="submission" date="2019-07" db="EMBL/GenBank/DDBJ databases">
        <title>Reclasification of Spiribacter aquaticus.</title>
        <authorList>
            <person name="Leon M.J."/>
            <person name="Sanchez-Porro C."/>
            <person name="Ventosa A."/>
        </authorList>
    </citation>
    <scope>NUCLEOTIDE SEQUENCE [LARGE SCALE GENOMIC DNA]</scope>
    <source>
        <strain evidence="11 12">SP30</strain>
    </source>
</reference>
<accession>A0A557RNR0</accession>
<keyword evidence="3" id="KW-0808">Transferase</keyword>
<dbReference type="AlphaFoldDB" id="A0A557RNR0"/>
<proteinExistence type="inferred from homology"/>
<dbReference type="GO" id="GO:0017061">
    <property type="term" value="F:S-methyl-5-thioadenosine phosphorylase activity"/>
    <property type="evidence" value="ECO:0007669"/>
    <property type="project" value="UniProtKB-EC"/>
</dbReference>
<evidence type="ECO:0000313" key="12">
    <source>
        <dbReference type="Proteomes" id="UP000316688"/>
    </source>
</evidence>
<comment type="catalytic activity">
    <reaction evidence="7">
        <text>adenosine + H2O + H(+) = inosine + NH4(+)</text>
        <dbReference type="Rhea" id="RHEA:24408"/>
        <dbReference type="ChEBI" id="CHEBI:15377"/>
        <dbReference type="ChEBI" id="CHEBI:15378"/>
        <dbReference type="ChEBI" id="CHEBI:16335"/>
        <dbReference type="ChEBI" id="CHEBI:17596"/>
        <dbReference type="ChEBI" id="CHEBI:28938"/>
        <dbReference type="EC" id="3.5.4.4"/>
    </reaction>
    <physiologicalReaction direction="left-to-right" evidence="7">
        <dbReference type="Rhea" id="RHEA:24409"/>
    </physiologicalReaction>
</comment>
<dbReference type="EMBL" id="VMKP01000001">
    <property type="protein sequence ID" value="TVO66762.1"/>
    <property type="molecule type" value="Genomic_DNA"/>
</dbReference>
<name>A0A557RNR0_9GAMM</name>
<evidence type="ECO:0000256" key="5">
    <source>
        <dbReference type="ARBA" id="ARBA00022801"/>
    </source>
</evidence>
<comment type="catalytic activity">
    <reaction evidence="9">
        <text>S-methyl-5'-thioadenosine + phosphate = 5-(methylsulfanyl)-alpha-D-ribose 1-phosphate + adenine</text>
        <dbReference type="Rhea" id="RHEA:11852"/>
        <dbReference type="ChEBI" id="CHEBI:16708"/>
        <dbReference type="ChEBI" id="CHEBI:17509"/>
        <dbReference type="ChEBI" id="CHEBI:43474"/>
        <dbReference type="ChEBI" id="CHEBI:58533"/>
        <dbReference type="EC" id="2.4.2.28"/>
    </reaction>
    <physiologicalReaction direction="left-to-right" evidence="9">
        <dbReference type="Rhea" id="RHEA:11853"/>
    </physiologicalReaction>
</comment>
<evidence type="ECO:0000256" key="7">
    <source>
        <dbReference type="ARBA" id="ARBA00047989"/>
    </source>
</evidence>
<evidence type="ECO:0000256" key="1">
    <source>
        <dbReference type="ARBA" id="ARBA00000553"/>
    </source>
</evidence>
<evidence type="ECO:0000256" key="4">
    <source>
        <dbReference type="ARBA" id="ARBA00022723"/>
    </source>
</evidence>
<dbReference type="CDD" id="cd16833">
    <property type="entry name" value="YfiH"/>
    <property type="match status" value="1"/>
</dbReference>
<keyword evidence="6" id="KW-0862">Zinc</keyword>
<dbReference type="GO" id="GO:0005507">
    <property type="term" value="F:copper ion binding"/>
    <property type="evidence" value="ECO:0007669"/>
    <property type="project" value="TreeGrafter"/>
</dbReference>
<comment type="catalytic activity">
    <reaction evidence="1">
        <text>inosine + phosphate = alpha-D-ribose 1-phosphate + hypoxanthine</text>
        <dbReference type="Rhea" id="RHEA:27646"/>
        <dbReference type="ChEBI" id="CHEBI:17368"/>
        <dbReference type="ChEBI" id="CHEBI:17596"/>
        <dbReference type="ChEBI" id="CHEBI:43474"/>
        <dbReference type="ChEBI" id="CHEBI:57720"/>
        <dbReference type="EC" id="2.4.2.1"/>
    </reaction>
    <physiologicalReaction direction="left-to-right" evidence="1">
        <dbReference type="Rhea" id="RHEA:27647"/>
    </physiologicalReaction>
</comment>
<evidence type="ECO:0000256" key="8">
    <source>
        <dbReference type="ARBA" id="ARBA00048968"/>
    </source>
</evidence>
<comment type="similarity">
    <text evidence="2 10">Belongs to the purine nucleoside phosphorylase YfiH/LACC1 family.</text>
</comment>
<protein>
    <recommendedName>
        <fullName evidence="10">Purine nucleoside phosphorylase</fullName>
    </recommendedName>
</protein>
<dbReference type="Gene3D" id="3.60.140.10">
    <property type="entry name" value="CNF1/YfiH-like putative cysteine hydrolases"/>
    <property type="match status" value="1"/>
</dbReference>
<keyword evidence="12" id="KW-1185">Reference proteome</keyword>
<comment type="caution">
    <text evidence="11">The sequence shown here is derived from an EMBL/GenBank/DDBJ whole genome shotgun (WGS) entry which is preliminary data.</text>
</comment>
<dbReference type="Pfam" id="PF02578">
    <property type="entry name" value="Cu-oxidase_4"/>
    <property type="match status" value="1"/>
</dbReference>
<dbReference type="SUPFAM" id="SSF64438">
    <property type="entry name" value="CNF1/YfiH-like putative cysteine hydrolases"/>
    <property type="match status" value="1"/>
</dbReference>
<evidence type="ECO:0000256" key="3">
    <source>
        <dbReference type="ARBA" id="ARBA00022679"/>
    </source>
</evidence>
<evidence type="ECO:0000256" key="9">
    <source>
        <dbReference type="ARBA" id="ARBA00049893"/>
    </source>
</evidence>
<organism evidence="11 12">
    <name type="scientific">Spiribacter aquaticus</name>
    <dbReference type="NCBI Taxonomy" id="1935996"/>
    <lineage>
        <taxon>Bacteria</taxon>
        <taxon>Pseudomonadati</taxon>
        <taxon>Pseudomonadota</taxon>
        <taxon>Gammaproteobacteria</taxon>
        <taxon>Chromatiales</taxon>
        <taxon>Ectothiorhodospiraceae</taxon>
        <taxon>Spiribacter</taxon>
    </lineage>
</organism>
<dbReference type="InterPro" id="IPR011324">
    <property type="entry name" value="Cytotoxic_necrot_fac-like_cat"/>
</dbReference>
<evidence type="ECO:0000313" key="11">
    <source>
        <dbReference type="EMBL" id="TVO66762.1"/>
    </source>
</evidence>
<dbReference type="GO" id="GO:0016787">
    <property type="term" value="F:hydrolase activity"/>
    <property type="evidence" value="ECO:0007669"/>
    <property type="project" value="UniProtKB-KW"/>
</dbReference>
<keyword evidence="5" id="KW-0378">Hydrolase</keyword>
<sequence>MSILRPDWPAPVNAGFTTRHGGVSEPPYDALNLAMHVGDDPAAVRENRRRLLEQAGLPEAPRWLSQVHGTRVVHASAVERDVTEADAVWTDQPGQVCAVLVADCVPILLAARDGTCVAAVHAGWRGLAAGVIPQTLAALPVPASELMACIGPCIGAEAYAVGGEVIEAMASEGVAARYRSATVTDNAGQGPPAGDTPSGRFQLDLAATARGILADGGVGAITAVDRCTHTASSTSYSYRREGATGRLAGFVARLAKA</sequence>
<dbReference type="Proteomes" id="UP000316688">
    <property type="component" value="Unassembled WGS sequence"/>
</dbReference>
<dbReference type="InterPro" id="IPR038371">
    <property type="entry name" value="Cu_polyphenol_OxRdtase_sf"/>
</dbReference>
<dbReference type="PANTHER" id="PTHR30616:SF2">
    <property type="entry name" value="PURINE NUCLEOSIDE PHOSPHORYLASE LACC1"/>
    <property type="match status" value="1"/>
</dbReference>
<evidence type="ECO:0000256" key="10">
    <source>
        <dbReference type="RuleBase" id="RU361274"/>
    </source>
</evidence>
<comment type="catalytic activity">
    <reaction evidence="8">
        <text>adenosine + phosphate = alpha-D-ribose 1-phosphate + adenine</text>
        <dbReference type="Rhea" id="RHEA:27642"/>
        <dbReference type="ChEBI" id="CHEBI:16335"/>
        <dbReference type="ChEBI" id="CHEBI:16708"/>
        <dbReference type="ChEBI" id="CHEBI:43474"/>
        <dbReference type="ChEBI" id="CHEBI:57720"/>
        <dbReference type="EC" id="2.4.2.1"/>
    </reaction>
    <physiologicalReaction direction="left-to-right" evidence="8">
        <dbReference type="Rhea" id="RHEA:27643"/>
    </physiologicalReaction>
</comment>
<evidence type="ECO:0000256" key="6">
    <source>
        <dbReference type="ARBA" id="ARBA00022833"/>
    </source>
</evidence>
<evidence type="ECO:0000256" key="2">
    <source>
        <dbReference type="ARBA" id="ARBA00007353"/>
    </source>
</evidence>
<dbReference type="NCBIfam" id="TIGR00726">
    <property type="entry name" value="peptidoglycan editing factor PgeF"/>
    <property type="match status" value="1"/>
</dbReference>
<keyword evidence="4" id="KW-0479">Metal-binding</keyword>
<gene>
    <name evidence="11" type="primary">pgeF</name>
    <name evidence="11" type="ORF">FPL11_03100</name>
</gene>